<name>G9B1C5_9CAUD</name>
<dbReference type="Proteomes" id="UP000005445">
    <property type="component" value="Segment"/>
</dbReference>
<protein>
    <submittedName>
        <fullName evidence="1">Gp24</fullName>
    </submittedName>
</protein>
<dbReference type="KEGG" id="vg:11536680"/>
<keyword evidence="2" id="KW-1185">Reference proteome</keyword>
<dbReference type="OrthoDB" id="17699at10239"/>
<evidence type="ECO:0000313" key="1">
    <source>
        <dbReference type="EMBL" id="ADH03170.1"/>
    </source>
</evidence>
<reference evidence="1 2" key="1">
    <citation type="submission" date="2013-01" db="EMBL/GenBank/DDBJ databases">
        <title>Large myovirus of Bacillus.</title>
        <authorList>
            <person name="Klumpp J."/>
            <person name="Beyer W."/>
            <person name="Loessner M.J."/>
        </authorList>
    </citation>
    <scope>NUCLEOTIDE SEQUENCE [LARGE SCALE GENOMIC DNA]</scope>
</reference>
<organism evidence="1 2">
    <name type="scientific">Bacillus phage W.Ph</name>
    <dbReference type="NCBI Taxonomy" id="764595"/>
    <lineage>
        <taxon>Viruses</taxon>
        <taxon>Duplodnaviria</taxon>
        <taxon>Heunggongvirae</taxon>
        <taxon>Uroviricota</taxon>
        <taxon>Caudoviricetes</taxon>
        <taxon>Herelleviridae</taxon>
        <taxon>Bastillevirinae</taxon>
        <taxon>Wphvirus</taxon>
        <taxon>Wphvirus WPh</taxon>
    </lineage>
</organism>
<sequence length="114" mass="14032">MNEFKLGNFMDNMMEYKDKTIRDQINKIVDLEFENYDLKNKKKNLEDDVKFISKVCGGWIGLCYQWYREAEKDRENYYYTDEEINAKQARYMERAQALREVRELIARTRENRDF</sequence>
<proteinExistence type="predicted"/>
<dbReference type="RefSeq" id="YP_004957039.1">
    <property type="nucleotide sequence ID" value="NC_016563.1"/>
</dbReference>
<dbReference type="EMBL" id="HM144387">
    <property type="protein sequence ID" value="ADH03170.1"/>
    <property type="molecule type" value="Genomic_DNA"/>
</dbReference>
<dbReference type="GeneID" id="11536680"/>
<evidence type="ECO:0000313" key="2">
    <source>
        <dbReference type="Proteomes" id="UP000005445"/>
    </source>
</evidence>
<accession>G9B1C5</accession>